<feature type="region of interest" description="Disordered" evidence="1">
    <location>
        <begin position="47"/>
        <end position="101"/>
    </location>
</feature>
<evidence type="ECO:0000313" key="4">
    <source>
        <dbReference type="Proteomes" id="UP000233769"/>
    </source>
</evidence>
<accession>A0A2N9AXJ3</accession>
<dbReference type="PANTHER" id="PTHR45228">
    <property type="entry name" value="CYCLIC DI-GMP PHOSPHODIESTERASE TM_0186-RELATED"/>
    <property type="match status" value="1"/>
</dbReference>
<dbReference type="Proteomes" id="UP000233769">
    <property type="component" value="Chromosome tk0001"/>
</dbReference>
<dbReference type="EMBL" id="LT962688">
    <property type="protein sequence ID" value="SOR32047.1"/>
    <property type="molecule type" value="Genomic_DNA"/>
</dbReference>
<feature type="domain" description="HD-GYP" evidence="2">
    <location>
        <begin position="1"/>
        <end position="101"/>
    </location>
</feature>
<proteinExistence type="predicted"/>
<dbReference type="AlphaFoldDB" id="A0A2N9AXJ3"/>
<dbReference type="PANTHER" id="PTHR45228:SF8">
    <property type="entry name" value="TWO-COMPONENT RESPONSE REGULATOR-RELATED"/>
    <property type="match status" value="1"/>
</dbReference>
<evidence type="ECO:0000259" key="2">
    <source>
        <dbReference type="PROSITE" id="PS51832"/>
    </source>
</evidence>
<dbReference type="InterPro" id="IPR052020">
    <property type="entry name" value="Cyclic_di-GMP/3'3'-cGAMP_PDE"/>
</dbReference>
<dbReference type="Pfam" id="PF13487">
    <property type="entry name" value="HD_5"/>
    <property type="match status" value="1"/>
</dbReference>
<protein>
    <recommendedName>
        <fullName evidence="2">HD-GYP domain-containing protein</fullName>
    </recommendedName>
</protein>
<gene>
    <name evidence="3" type="ORF">TK0001_5481</name>
</gene>
<dbReference type="SUPFAM" id="SSF109604">
    <property type="entry name" value="HD-domain/PDEase-like"/>
    <property type="match status" value="1"/>
</dbReference>
<reference evidence="4" key="1">
    <citation type="submission" date="2017-10" db="EMBL/GenBank/DDBJ databases">
        <authorList>
            <person name="Regsiter A."/>
            <person name="William W."/>
        </authorList>
    </citation>
    <scope>NUCLEOTIDE SEQUENCE [LARGE SCALE GENOMIC DNA]</scope>
</reference>
<dbReference type="PROSITE" id="PS51832">
    <property type="entry name" value="HD_GYP"/>
    <property type="match status" value="1"/>
</dbReference>
<organism evidence="3 4">
    <name type="scientific">Methylorubrum extorquens</name>
    <name type="common">Methylobacterium dichloromethanicum</name>
    <name type="synonym">Methylobacterium extorquens</name>
    <dbReference type="NCBI Taxonomy" id="408"/>
    <lineage>
        <taxon>Bacteria</taxon>
        <taxon>Pseudomonadati</taxon>
        <taxon>Pseudomonadota</taxon>
        <taxon>Alphaproteobacteria</taxon>
        <taxon>Hyphomicrobiales</taxon>
        <taxon>Methylobacteriaceae</taxon>
        <taxon>Methylorubrum</taxon>
    </lineage>
</organism>
<name>A0A2N9AXJ3_METEX</name>
<evidence type="ECO:0000313" key="3">
    <source>
        <dbReference type="EMBL" id="SOR32047.1"/>
    </source>
</evidence>
<sequence length="101" mass="10851">MRVSAYVGLIAEAMGMSPAGRRHLALAATMHDVGEIAVPDAILLKPGPLTPEEHRQMETHAERGQRILGGSASPVMRARRGDRGEPPRALGRGWLPVRPEG</sequence>
<feature type="compositionally biased region" description="Basic and acidic residues" evidence="1">
    <location>
        <begin position="51"/>
        <end position="65"/>
    </location>
</feature>
<dbReference type="InterPro" id="IPR037522">
    <property type="entry name" value="HD_GYP_dom"/>
</dbReference>
<dbReference type="CDD" id="cd00077">
    <property type="entry name" value="HDc"/>
    <property type="match status" value="1"/>
</dbReference>
<evidence type="ECO:0000256" key="1">
    <source>
        <dbReference type="SAM" id="MobiDB-lite"/>
    </source>
</evidence>
<dbReference type="InterPro" id="IPR003607">
    <property type="entry name" value="HD/PDEase_dom"/>
</dbReference>
<dbReference type="GO" id="GO:0008081">
    <property type="term" value="F:phosphoric diester hydrolase activity"/>
    <property type="evidence" value="ECO:0007669"/>
    <property type="project" value="UniProtKB-ARBA"/>
</dbReference>
<dbReference type="Gene3D" id="1.10.3210.10">
    <property type="entry name" value="Hypothetical protein af1432"/>
    <property type="match status" value="1"/>
</dbReference>